<dbReference type="InterPro" id="IPR051532">
    <property type="entry name" value="Ester_Hydrolysis_Enzymes"/>
</dbReference>
<reference evidence="3 4" key="1">
    <citation type="journal article" date="2013" name="BMC Genomics">
        <title>Genomics-driven discovery of the pneumocandin biosynthetic gene cluster in the fungus Glarea lozoyensis.</title>
        <authorList>
            <person name="Chen L."/>
            <person name="Yue Q."/>
            <person name="Zhang X."/>
            <person name="Xiang M."/>
            <person name="Wang C."/>
            <person name="Li S."/>
            <person name="Che Y."/>
            <person name="Ortiz-Lopez F.J."/>
            <person name="Bills G.F."/>
            <person name="Liu X."/>
            <person name="An Z."/>
        </authorList>
    </citation>
    <scope>NUCLEOTIDE SEQUENCE [LARGE SCALE GENOMIC DNA]</scope>
    <source>
        <strain evidence="4">ATCC 20868 / MF5171</strain>
    </source>
</reference>
<dbReference type="PANTHER" id="PTHR30383:SF5">
    <property type="entry name" value="SGNH HYDROLASE-TYPE ESTERASE DOMAIN-CONTAINING PROTEIN"/>
    <property type="match status" value="1"/>
</dbReference>
<dbReference type="OrthoDB" id="3915838at2759"/>
<dbReference type="InterPro" id="IPR013830">
    <property type="entry name" value="SGNH_hydro"/>
</dbReference>
<evidence type="ECO:0000313" key="3">
    <source>
        <dbReference type="EMBL" id="EPE29296.1"/>
    </source>
</evidence>
<evidence type="ECO:0000259" key="2">
    <source>
        <dbReference type="Pfam" id="PF13472"/>
    </source>
</evidence>
<dbReference type="InterPro" id="IPR036514">
    <property type="entry name" value="SGNH_hydro_sf"/>
</dbReference>
<dbReference type="GO" id="GO:0008237">
    <property type="term" value="F:metallopeptidase activity"/>
    <property type="evidence" value="ECO:0007669"/>
    <property type="project" value="InterPro"/>
</dbReference>
<dbReference type="KEGG" id="glz:GLAREA_00456"/>
<proteinExistence type="predicted"/>
<dbReference type="PANTHER" id="PTHR30383">
    <property type="entry name" value="THIOESTERASE 1/PROTEASE 1/LYSOPHOSPHOLIPASE L1"/>
    <property type="match status" value="1"/>
</dbReference>
<name>S3DBH5_GLAL2</name>
<dbReference type="eggNOG" id="ENOG502SIJX">
    <property type="taxonomic scope" value="Eukaryota"/>
</dbReference>
<dbReference type="Gene3D" id="3.40.390.10">
    <property type="entry name" value="Collagenase (Catalytic Domain)"/>
    <property type="match status" value="1"/>
</dbReference>
<feature type="chain" id="PRO_5004519479" evidence="1">
    <location>
        <begin position="21"/>
        <end position="526"/>
    </location>
</feature>
<organism evidence="3 4">
    <name type="scientific">Glarea lozoyensis (strain ATCC 20868 / MF5171)</name>
    <dbReference type="NCBI Taxonomy" id="1116229"/>
    <lineage>
        <taxon>Eukaryota</taxon>
        <taxon>Fungi</taxon>
        <taxon>Dikarya</taxon>
        <taxon>Ascomycota</taxon>
        <taxon>Pezizomycotina</taxon>
        <taxon>Leotiomycetes</taxon>
        <taxon>Helotiales</taxon>
        <taxon>Helotiaceae</taxon>
        <taxon>Glarea</taxon>
    </lineage>
</organism>
<protein>
    <submittedName>
        <fullName evidence="3">SGNH hydrolase</fullName>
    </submittedName>
</protein>
<feature type="signal peptide" evidence="1">
    <location>
        <begin position="1"/>
        <end position="20"/>
    </location>
</feature>
<dbReference type="InterPro" id="IPR024079">
    <property type="entry name" value="MetalloPept_cat_dom_sf"/>
</dbReference>
<keyword evidence="1" id="KW-0732">Signal</keyword>
<dbReference type="AlphaFoldDB" id="S3DBH5"/>
<keyword evidence="4" id="KW-1185">Reference proteome</keyword>
<gene>
    <name evidence="3" type="ORF">GLAREA_00456</name>
</gene>
<dbReference type="EMBL" id="KE145367">
    <property type="protein sequence ID" value="EPE29296.1"/>
    <property type="molecule type" value="Genomic_DNA"/>
</dbReference>
<dbReference type="Proteomes" id="UP000016922">
    <property type="component" value="Unassembled WGS sequence"/>
</dbReference>
<dbReference type="Gene3D" id="3.40.50.1110">
    <property type="entry name" value="SGNH hydrolase"/>
    <property type="match status" value="1"/>
</dbReference>
<dbReference type="SUPFAM" id="SSF55486">
    <property type="entry name" value="Metalloproteases ('zincins'), catalytic domain"/>
    <property type="match status" value="1"/>
</dbReference>
<dbReference type="HOGENOM" id="CLU_517825_0_0_1"/>
<dbReference type="RefSeq" id="XP_008083405.1">
    <property type="nucleotide sequence ID" value="XM_008085214.1"/>
</dbReference>
<keyword evidence="3" id="KW-0378">Hydrolase</keyword>
<dbReference type="GeneID" id="19459514"/>
<dbReference type="GO" id="GO:0004622">
    <property type="term" value="F:phosphatidylcholine lysophospholipase activity"/>
    <property type="evidence" value="ECO:0007669"/>
    <property type="project" value="TreeGrafter"/>
</dbReference>
<evidence type="ECO:0000256" key="1">
    <source>
        <dbReference type="SAM" id="SignalP"/>
    </source>
</evidence>
<evidence type="ECO:0000313" key="4">
    <source>
        <dbReference type="Proteomes" id="UP000016922"/>
    </source>
</evidence>
<dbReference type="Pfam" id="PF13472">
    <property type="entry name" value="Lipase_GDSL_2"/>
    <property type="match status" value="1"/>
</dbReference>
<accession>S3DBH5</accession>
<sequence length="526" mass="58463">MNYILLSLLTLGIWISSASGLPKVETQNQPRTQGTIRVQDRPTFSHNATLHRRNNINKYGGCDKMYKDGKSKGKDIVKQGYHDMLRMTGLLNPFLTVVVDEQLIELDPGPMENRFLAVGKDDKSRAKRDLIYTIIQQSALWYPWYPFDWFGGRRIEVYCEVDQPNTGGSSCAKMENGMKTRAYAVNYKGKSQIVFCASYFIQPSLDERKAELDKTPDKTKDLTWMRTRAHTFFHEMSHLAVIEGRKLHVVKDLNQNPVGPSGKKVYGPKLVEALARDYPDYAYLNADNYAWYATAMWYRQFYGDPDSASITATAPEDDAVDYFEDDGSDPLPAEFDNPDYDEISEAEAIAFAAGDYTPSGWLKNKKLRILPLGDSITSGVQSSDGNGYRKDLLNILEGANNAVEMIGSMKTGNMADNAHEGHNGATIDQIATFTSAYTQRPNVILLHAGTYDLSLSVDPASAPQRLDSLVGKLVAACPDATIIVSRIIPSSNGGTASLIKPFNKAVAEFMAQRADITKWRSNGPLL</sequence>
<feature type="domain" description="SGNH hydrolase-type esterase" evidence="2">
    <location>
        <begin position="372"/>
        <end position="512"/>
    </location>
</feature>
<dbReference type="SUPFAM" id="SSF52266">
    <property type="entry name" value="SGNH hydrolase"/>
    <property type="match status" value="1"/>
</dbReference>